<dbReference type="EMBL" id="CP000844">
    <property type="protein sequence ID" value="ABW33252.1"/>
    <property type="molecule type" value="Genomic_DNA"/>
</dbReference>
<sequence>MLASTPDISTHLHLKGHPAYVSSVAHLQGISVSDPHCFQAMPYSHRFSD</sequence>
<proteinExistence type="predicted"/>
<accession>A8ZQG6</accession>
<organism evidence="1 2">
    <name type="scientific">Acaryochloris marina (strain MBIC 11017)</name>
    <dbReference type="NCBI Taxonomy" id="329726"/>
    <lineage>
        <taxon>Bacteria</taxon>
        <taxon>Bacillati</taxon>
        <taxon>Cyanobacteriota</taxon>
        <taxon>Cyanophyceae</taxon>
        <taxon>Acaryochloridales</taxon>
        <taxon>Acaryochloridaceae</taxon>
        <taxon>Acaryochloris</taxon>
    </lineage>
</organism>
<gene>
    <name evidence="1" type="ordered locus">AM1_G0072</name>
</gene>
<geneLocation type="plasmid" evidence="1 2">
    <name>pREB7</name>
</geneLocation>
<keyword evidence="1" id="KW-0614">Plasmid</keyword>
<name>A8ZQG6_ACAM1</name>
<reference evidence="1 2" key="1">
    <citation type="journal article" date="2008" name="Proc. Natl. Acad. Sci. U.S.A.">
        <title>Niche adaptation and genome expansion in the chlorophyll d-producing cyanobacterium Acaryochloris marina.</title>
        <authorList>
            <person name="Swingley W.D."/>
            <person name="Chen M."/>
            <person name="Cheung P.C."/>
            <person name="Conrad A.L."/>
            <person name="Dejesa L.C."/>
            <person name="Hao J."/>
            <person name="Honchak B.M."/>
            <person name="Karbach L.E."/>
            <person name="Kurdoglu A."/>
            <person name="Lahiri S."/>
            <person name="Mastrian S.D."/>
            <person name="Miyashita H."/>
            <person name="Page L."/>
            <person name="Ramakrishna P."/>
            <person name="Satoh S."/>
            <person name="Sattley W.M."/>
            <person name="Shimada Y."/>
            <person name="Taylor H.L."/>
            <person name="Tomo T."/>
            <person name="Tsuchiya T."/>
            <person name="Wang Z.T."/>
            <person name="Raymond J."/>
            <person name="Mimuro M."/>
            <person name="Blankenship R.E."/>
            <person name="Touchman J.W."/>
        </authorList>
    </citation>
    <scope>NUCLEOTIDE SEQUENCE [LARGE SCALE GENOMIC DNA]</scope>
    <source>
        <strain evidence="2">MBIC 11017</strain>
        <plasmid evidence="2">Plasmid pREB7</plasmid>
    </source>
</reference>
<dbReference type="Proteomes" id="UP000000268">
    <property type="component" value="Plasmid pREB7"/>
</dbReference>
<evidence type="ECO:0000313" key="2">
    <source>
        <dbReference type="Proteomes" id="UP000000268"/>
    </source>
</evidence>
<dbReference type="AlphaFoldDB" id="A8ZQG6"/>
<dbReference type="KEGG" id="amr:AM1_G0072"/>
<dbReference type="HOGENOM" id="CLU_3131096_0_0_3"/>
<evidence type="ECO:0000313" key="1">
    <source>
        <dbReference type="EMBL" id="ABW33252.1"/>
    </source>
</evidence>
<protein>
    <submittedName>
        <fullName evidence="1">Uncharacterized protein</fullName>
    </submittedName>
</protein>
<keyword evidence="2" id="KW-1185">Reference proteome</keyword>